<dbReference type="SUPFAM" id="SSF56672">
    <property type="entry name" value="DNA/RNA polymerases"/>
    <property type="match status" value="1"/>
</dbReference>
<comment type="caution">
    <text evidence="3">The sequence shown here is derived from an EMBL/GenBank/DDBJ whole genome shotgun (WGS) entry which is preliminary data.</text>
</comment>
<evidence type="ECO:0000313" key="3">
    <source>
        <dbReference type="EMBL" id="KAE9352348.1"/>
    </source>
</evidence>
<evidence type="ECO:0000313" key="4">
    <source>
        <dbReference type="Proteomes" id="UP000486351"/>
    </source>
</evidence>
<keyword evidence="1" id="KW-0511">Multifunctional enzyme</keyword>
<dbReference type="CDD" id="cd09274">
    <property type="entry name" value="RNase_HI_RT_Ty3"/>
    <property type="match status" value="1"/>
</dbReference>
<dbReference type="PANTHER" id="PTHR37984">
    <property type="entry name" value="PROTEIN CBG26694"/>
    <property type="match status" value="1"/>
</dbReference>
<dbReference type="Gene3D" id="3.30.70.270">
    <property type="match status" value="1"/>
</dbReference>
<dbReference type="InterPro" id="IPR043128">
    <property type="entry name" value="Rev_trsase/Diguanyl_cyclase"/>
</dbReference>
<sequence>MEYLGHELSCEGVRPVERLVTAVKGFPRPTDPAEVKRFVHLAGYYRKFVEAFGSIMVPLTRLLRKDVDWQWTAEQQFAFERVKMMLTTKPLLIYPNFELPFRLVTDARKVGLGACLMQDVGYGWQPVAFASKVNSPAEMNYSITELECLAVVWSVKLFRSQLYGSSFTIVTDHAALKWLMTRTNPRAGCISGRSLSKSTTLR</sequence>
<dbReference type="FunFam" id="3.10.20.370:FF:000001">
    <property type="entry name" value="Retrovirus-related Pol polyprotein from transposon 17.6-like protein"/>
    <property type="match status" value="1"/>
</dbReference>
<dbReference type="EMBL" id="QXFY01000204">
    <property type="protein sequence ID" value="KAE9352348.1"/>
    <property type="molecule type" value="Genomic_DNA"/>
</dbReference>
<dbReference type="GO" id="GO:0003824">
    <property type="term" value="F:catalytic activity"/>
    <property type="evidence" value="ECO:0007669"/>
    <property type="project" value="UniProtKB-KW"/>
</dbReference>
<evidence type="ECO:0000259" key="2">
    <source>
        <dbReference type="Pfam" id="PF17919"/>
    </source>
</evidence>
<protein>
    <recommendedName>
        <fullName evidence="2">Reverse transcriptase/retrotransposon-derived protein RNase H-like domain-containing protein</fullName>
    </recommendedName>
</protein>
<dbReference type="AlphaFoldDB" id="A0A6G0S8C3"/>
<feature type="domain" description="Reverse transcriptase/retrotransposon-derived protein RNase H-like" evidence="2">
    <location>
        <begin position="71"/>
        <end position="169"/>
    </location>
</feature>
<dbReference type="InterPro" id="IPR041577">
    <property type="entry name" value="RT_RNaseH_2"/>
</dbReference>
<dbReference type="PANTHER" id="PTHR37984:SF5">
    <property type="entry name" value="PROTEIN NYNRIN-LIKE"/>
    <property type="match status" value="1"/>
</dbReference>
<dbReference type="InterPro" id="IPR043502">
    <property type="entry name" value="DNA/RNA_pol_sf"/>
</dbReference>
<dbReference type="Proteomes" id="UP000486351">
    <property type="component" value="Unassembled WGS sequence"/>
</dbReference>
<reference evidence="3 4" key="1">
    <citation type="submission" date="2018-09" db="EMBL/GenBank/DDBJ databases">
        <title>Genomic investigation of the strawberry pathogen Phytophthora fragariae indicates pathogenicity is determined by transcriptional variation in three key races.</title>
        <authorList>
            <person name="Adams T.M."/>
            <person name="Armitage A.D."/>
            <person name="Sobczyk M.K."/>
            <person name="Bates H.J."/>
            <person name="Dunwell J.M."/>
            <person name="Nellist C.F."/>
            <person name="Harrison R.J."/>
        </authorList>
    </citation>
    <scope>NUCLEOTIDE SEQUENCE [LARGE SCALE GENOMIC DNA]</scope>
    <source>
        <strain evidence="3 4">NOV-77</strain>
    </source>
</reference>
<name>A0A6G0S8C3_9STRA</name>
<dbReference type="FunFam" id="3.30.70.270:FF:000020">
    <property type="entry name" value="Transposon Tf2-6 polyprotein-like Protein"/>
    <property type="match status" value="1"/>
</dbReference>
<gene>
    <name evidence="3" type="ORF">PF008_g5509</name>
</gene>
<evidence type="ECO:0000256" key="1">
    <source>
        <dbReference type="ARBA" id="ARBA00023268"/>
    </source>
</evidence>
<accession>A0A6G0S8C3</accession>
<dbReference type="Pfam" id="PF17919">
    <property type="entry name" value="RT_RNaseH_2"/>
    <property type="match status" value="1"/>
</dbReference>
<organism evidence="3 4">
    <name type="scientific">Phytophthora fragariae</name>
    <dbReference type="NCBI Taxonomy" id="53985"/>
    <lineage>
        <taxon>Eukaryota</taxon>
        <taxon>Sar</taxon>
        <taxon>Stramenopiles</taxon>
        <taxon>Oomycota</taxon>
        <taxon>Peronosporomycetes</taxon>
        <taxon>Peronosporales</taxon>
        <taxon>Peronosporaceae</taxon>
        <taxon>Phytophthora</taxon>
    </lineage>
</organism>
<dbReference type="InterPro" id="IPR050951">
    <property type="entry name" value="Retrovirus_Pol_polyprotein"/>
</dbReference>
<proteinExistence type="predicted"/>